<protein>
    <submittedName>
        <fullName evidence="1">Uncharacterized protein</fullName>
    </submittedName>
</protein>
<proteinExistence type="predicted"/>
<accession>A0A2R6CCH7</accession>
<dbReference type="AlphaFoldDB" id="A0A2R6CCH7"/>
<evidence type="ECO:0000313" key="1">
    <source>
        <dbReference type="EMBL" id="PSO08520.1"/>
    </source>
</evidence>
<organism evidence="1 2">
    <name type="scientific">Candidatus Marsarchaeota G2 archaeon BE_D</name>
    <dbReference type="NCBI Taxonomy" id="1978158"/>
    <lineage>
        <taxon>Archaea</taxon>
        <taxon>Candidatus Marsarchaeota</taxon>
        <taxon>Candidatus Marsarchaeota group 2</taxon>
    </lineage>
</organism>
<dbReference type="EMBL" id="NEXF01000080">
    <property type="protein sequence ID" value="PSO08520.1"/>
    <property type="molecule type" value="Genomic_DNA"/>
</dbReference>
<dbReference type="Proteomes" id="UP000242015">
    <property type="component" value="Unassembled WGS sequence"/>
</dbReference>
<name>A0A2R6CCH7_9ARCH</name>
<gene>
    <name evidence="1" type="ORF">B9Q04_05130</name>
</gene>
<evidence type="ECO:0000313" key="2">
    <source>
        <dbReference type="Proteomes" id="UP000242015"/>
    </source>
</evidence>
<comment type="caution">
    <text evidence="1">The sequence shown here is derived from an EMBL/GenBank/DDBJ whole genome shotgun (WGS) entry which is preliminary data.</text>
</comment>
<sequence length="69" mass="7779">MAHAFDLAIPVLPTTDIFTLLRNLDVFARRRDSPKLKVIAVLFNAFGLSPNKRRSPASLRLGSRVFKIE</sequence>
<reference evidence="1 2" key="1">
    <citation type="submission" date="2017-04" db="EMBL/GenBank/DDBJ databases">
        <title>Novel microbial lineages endemic to geothermal iron-oxide mats fill important gaps in the evolutionary history of Archaea.</title>
        <authorList>
            <person name="Jay Z.J."/>
            <person name="Beam J.P."/>
            <person name="Dlakic M."/>
            <person name="Rusch D.B."/>
            <person name="Kozubal M.A."/>
            <person name="Inskeep W.P."/>
        </authorList>
    </citation>
    <scope>NUCLEOTIDE SEQUENCE [LARGE SCALE GENOMIC DNA]</scope>
    <source>
        <strain evidence="1">BE_D</strain>
    </source>
</reference>